<dbReference type="Gene3D" id="3.30.70.120">
    <property type="match status" value="1"/>
</dbReference>
<dbReference type="SUPFAM" id="SSF54913">
    <property type="entry name" value="GlnB-like"/>
    <property type="match status" value="1"/>
</dbReference>
<evidence type="ECO:0008006" key="2">
    <source>
        <dbReference type="Google" id="ProtNLM"/>
    </source>
</evidence>
<dbReference type="InterPro" id="IPR010375">
    <property type="entry name" value="CdAMP_rec"/>
</dbReference>
<dbReference type="PANTHER" id="PTHR38456:SF1">
    <property type="entry name" value="CYCLIC DI-AMP RECEPTOR A"/>
    <property type="match status" value="1"/>
</dbReference>
<evidence type="ECO:0000313" key="1">
    <source>
        <dbReference type="EMBL" id="CAA9562465.1"/>
    </source>
</evidence>
<name>A0A6J4UXC5_9BACT</name>
<dbReference type="EMBL" id="CADCWE010000252">
    <property type="protein sequence ID" value="CAA9562465.1"/>
    <property type="molecule type" value="Genomic_DNA"/>
</dbReference>
<dbReference type="PANTHER" id="PTHR38456">
    <property type="entry name" value="CYCLIC DI-AMP RECEPTOR A"/>
    <property type="match status" value="1"/>
</dbReference>
<dbReference type="Pfam" id="PF06153">
    <property type="entry name" value="CdAMP_rec"/>
    <property type="match status" value="1"/>
</dbReference>
<dbReference type="InterPro" id="IPR015867">
    <property type="entry name" value="N-reg_PII/ATP_PRibTrfase_C"/>
</dbReference>
<reference evidence="1" key="1">
    <citation type="submission" date="2020-02" db="EMBL/GenBank/DDBJ databases">
        <authorList>
            <person name="Meier V. D."/>
        </authorList>
    </citation>
    <scope>NUCLEOTIDE SEQUENCE</scope>
    <source>
        <strain evidence="1">AVDCRST_MAG73</strain>
    </source>
</reference>
<dbReference type="AlphaFoldDB" id="A0A6J4UXC5"/>
<gene>
    <name evidence="1" type="ORF">AVDCRST_MAG73-3845</name>
</gene>
<organism evidence="1">
    <name type="scientific">uncultured Thermomicrobiales bacterium</name>
    <dbReference type="NCBI Taxonomy" id="1645740"/>
    <lineage>
        <taxon>Bacteria</taxon>
        <taxon>Pseudomonadati</taxon>
        <taxon>Thermomicrobiota</taxon>
        <taxon>Thermomicrobia</taxon>
        <taxon>Thermomicrobiales</taxon>
        <taxon>environmental samples</taxon>
    </lineage>
</organism>
<accession>A0A6J4UXC5</accession>
<sequence length="110" mass="11695">MKLVVAVIQVRDADVLLPALAERGFGATVIDSAGGFLRERNATLLIGVSEAEVATVLRTIALTCQARTRFVNPLMPIAEPGEFFVANPLEVLVGGATVFVLAVARYERIG</sequence>
<dbReference type="InterPro" id="IPR011322">
    <property type="entry name" value="N-reg_PII-like_a/b"/>
</dbReference>
<protein>
    <recommendedName>
        <fullName evidence="2">Protein from nitrogen regulatory protein P-II (GLNB) family, ortholog YAAQ B. subtilis</fullName>
    </recommendedName>
</protein>
<proteinExistence type="predicted"/>